<keyword evidence="4" id="KW-0411">Iron-sulfur</keyword>
<dbReference type="GO" id="GO:0046872">
    <property type="term" value="F:metal ion binding"/>
    <property type="evidence" value="ECO:0007669"/>
    <property type="project" value="UniProtKB-KW"/>
</dbReference>
<dbReference type="PANTHER" id="PTHR40261:SF1">
    <property type="entry name" value="RIESKE DOMAIN-CONTAINING PROTEIN"/>
    <property type="match status" value="1"/>
</dbReference>
<accession>A0A9X2WHA3</accession>
<name>A0A9X2WHA3_9GAMM</name>
<gene>
    <name evidence="6" type="ORF">NYR02_15495</name>
</gene>
<feature type="domain" description="Rieske" evidence="5">
    <location>
        <begin position="2"/>
        <end position="103"/>
    </location>
</feature>
<comment type="caution">
    <text evidence="6">The sequence shown here is derived from an EMBL/GenBank/DDBJ whole genome shotgun (WGS) entry which is preliminary data.</text>
</comment>
<evidence type="ECO:0000256" key="4">
    <source>
        <dbReference type="ARBA" id="ARBA00023014"/>
    </source>
</evidence>
<evidence type="ECO:0000313" key="6">
    <source>
        <dbReference type="EMBL" id="MCT7360427.1"/>
    </source>
</evidence>
<reference evidence="6" key="1">
    <citation type="journal article" date="2022" name="Front. Microbiol.">
        <title>Genome-based taxonomic rearrangement of Oceanobacter-related bacteria including the description of Thalassolituus hydrocarbonoclasticus sp. nov. and Thalassolituus pacificus sp. nov. and emended description of the genus Thalassolituus.</title>
        <authorList>
            <person name="Dong C."/>
            <person name="Wei L."/>
            <person name="Wang J."/>
            <person name="Lai Q."/>
            <person name="Huang Z."/>
            <person name="Shao Z."/>
        </authorList>
    </citation>
    <scope>NUCLEOTIDE SEQUENCE</scope>
    <source>
        <strain evidence="6">59MF3M-4</strain>
    </source>
</reference>
<dbReference type="AlphaFoldDB" id="A0A9X2WHA3"/>
<dbReference type="InterPro" id="IPR036922">
    <property type="entry name" value="Rieske_2Fe-2S_sf"/>
</dbReference>
<dbReference type="GO" id="GO:0051537">
    <property type="term" value="F:2 iron, 2 sulfur cluster binding"/>
    <property type="evidence" value="ECO:0007669"/>
    <property type="project" value="UniProtKB-KW"/>
</dbReference>
<keyword evidence="1" id="KW-0001">2Fe-2S</keyword>
<keyword evidence="7" id="KW-1185">Reference proteome</keyword>
<evidence type="ECO:0000313" key="7">
    <source>
        <dbReference type="Proteomes" id="UP001147830"/>
    </source>
</evidence>
<dbReference type="EMBL" id="JAOANI010000028">
    <property type="protein sequence ID" value="MCT7360427.1"/>
    <property type="molecule type" value="Genomic_DNA"/>
</dbReference>
<evidence type="ECO:0000259" key="5">
    <source>
        <dbReference type="PROSITE" id="PS51296"/>
    </source>
</evidence>
<keyword evidence="2" id="KW-0479">Metal-binding</keyword>
<dbReference type="Proteomes" id="UP001147830">
    <property type="component" value="Unassembled WGS sequence"/>
</dbReference>
<evidence type="ECO:0000256" key="2">
    <source>
        <dbReference type="ARBA" id="ARBA00022723"/>
    </source>
</evidence>
<sequence length="105" mass="11758">MRALCHTDTIAEGQSKGFELEGQSVFVVRKLDQFFVYHNQCPHLGINLEWLPDQFLDSDGCLIQCAMHGALFLIEDGQCIAGPCQGQRLTAVAHEIREGQIWISL</sequence>
<proteinExistence type="predicted"/>
<dbReference type="InterPro" id="IPR017941">
    <property type="entry name" value="Rieske_2Fe-2S"/>
</dbReference>
<protein>
    <submittedName>
        <fullName evidence="6">Rieske (2Fe-2S) protein</fullName>
    </submittedName>
</protein>
<keyword evidence="3" id="KW-0408">Iron</keyword>
<organism evidence="6 7">
    <name type="scientific">Thalassolituus pacificus</name>
    <dbReference type="NCBI Taxonomy" id="2975440"/>
    <lineage>
        <taxon>Bacteria</taxon>
        <taxon>Pseudomonadati</taxon>
        <taxon>Pseudomonadota</taxon>
        <taxon>Gammaproteobacteria</taxon>
        <taxon>Oceanospirillales</taxon>
        <taxon>Oceanospirillaceae</taxon>
        <taxon>Thalassolituus</taxon>
    </lineage>
</organism>
<dbReference type="SUPFAM" id="SSF50022">
    <property type="entry name" value="ISP domain"/>
    <property type="match status" value="1"/>
</dbReference>
<dbReference type="Pfam" id="PF00355">
    <property type="entry name" value="Rieske"/>
    <property type="match status" value="1"/>
</dbReference>
<dbReference type="PROSITE" id="PS51296">
    <property type="entry name" value="RIESKE"/>
    <property type="match status" value="1"/>
</dbReference>
<evidence type="ECO:0000256" key="3">
    <source>
        <dbReference type="ARBA" id="ARBA00023004"/>
    </source>
</evidence>
<dbReference type="RefSeq" id="WP_260977261.1">
    <property type="nucleotide sequence ID" value="NZ_JAOANI010000028.1"/>
</dbReference>
<dbReference type="CDD" id="cd03467">
    <property type="entry name" value="Rieske"/>
    <property type="match status" value="1"/>
</dbReference>
<reference evidence="6" key="2">
    <citation type="submission" date="2022-08" db="EMBL/GenBank/DDBJ databases">
        <authorList>
            <person name="Dong C."/>
        </authorList>
    </citation>
    <scope>NUCLEOTIDE SEQUENCE</scope>
    <source>
        <strain evidence="6">59MF3M-4</strain>
    </source>
</reference>
<evidence type="ECO:0000256" key="1">
    <source>
        <dbReference type="ARBA" id="ARBA00022714"/>
    </source>
</evidence>
<dbReference type="PANTHER" id="PTHR40261">
    <property type="match status" value="1"/>
</dbReference>
<dbReference type="Gene3D" id="2.102.10.10">
    <property type="entry name" value="Rieske [2Fe-2S] iron-sulphur domain"/>
    <property type="match status" value="1"/>
</dbReference>